<gene>
    <name evidence="1" type="ORF">PUW23_15540</name>
</gene>
<proteinExistence type="predicted"/>
<dbReference type="InterPro" id="IPR036237">
    <property type="entry name" value="Xyl_isomerase-like_sf"/>
</dbReference>
<dbReference type="RefSeq" id="WP_047910501.1">
    <property type="nucleotide sequence ID" value="NZ_CP118101.1"/>
</dbReference>
<evidence type="ECO:0000313" key="1">
    <source>
        <dbReference type="EMBL" id="WDH80947.1"/>
    </source>
</evidence>
<accession>A0AAX3MX13</accession>
<evidence type="ECO:0000313" key="2">
    <source>
        <dbReference type="Proteomes" id="UP001220962"/>
    </source>
</evidence>
<dbReference type="AlphaFoldDB" id="A0AAX3MX13"/>
<reference evidence="1" key="1">
    <citation type="submission" date="2023-02" db="EMBL/GenBank/DDBJ databases">
        <title>Pathogen: clinical or host-associated sample.</title>
        <authorList>
            <person name="Hergert J."/>
            <person name="Casey R."/>
            <person name="Wagner J."/>
            <person name="Young E.L."/>
            <person name="Oakeson K.F."/>
        </authorList>
    </citation>
    <scope>NUCLEOTIDE SEQUENCE</scope>
    <source>
        <strain evidence="1">2022CK-00830</strain>
    </source>
</reference>
<protein>
    <submittedName>
        <fullName evidence="1">TIM barrel protein</fullName>
    </submittedName>
</protein>
<dbReference type="EMBL" id="CP118101">
    <property type="protein sequence ID" value="WDH80947.1"/>
    <property type="molecule type" value="Genomic_DNA"/>
</dbReference>
<dbReference type="SUPFAM" id="SSF51658">
    <property type="entry name" value="Xylose isomerase-like"/>
    <property type="match status" value="1"/>
</dbReference>
<organism evidence="1 2">
    <name type="scientific">Paenibacillus urinalis</name>
    <dbReference type="NCBI Taxonomy" id="521520"/>
    <lineage>
        <taxon>Bacteria</taxon>
        <taxon>Bacillati</taxon>
        <taxon>Bacillota</taxon>
        <taxon>Bacilli</taxon>
        <taxon>Bacillales</taxon>
        <taxon>Paenibacillaceae</taxon>
        <taxon>Paenibacillus</taxon>
    </lineage>
</organism>
<dbReference type="Proteomes" id="UP001220962">
    <property type="component" value="Chromosome"/>
</dbReference>
<dbReference type="Gene3D" id="3.20.20.150">
    <property type="entry name" value="Divalent-metal-dependent TIM barrel enzymes"/>
    <property type="match status" value="1"/>
</dbReference>
<sequence>MPAQFLIGQYGGFDLGKYERDFKSHFFGIENCLYESEEDFDRLLSLSHKDGFKYGFHFAPRSGQHEFRDALFMSSDENVREEAFGFIEQELEYLRDRHLTPAYVLFHYPKPVRLDPQKDWELWYFDNEAEYEWDREDSELSFEARSEEVFQRLSHYGELYDFTPVLEFDAVPRVIVETDLLIRLLEKYPSIRICLDTARLFLQTLTDPDFDAMKVIHEYARYAKLIHLSNARYTDNAVLRHHPVLPGLSPIDGWAPIEDYLIAIRELNSNVLILFEHRSDRITDVELAECYEWVDGLMNREKTSIINQ</sequence>
<name>A0AAX3MX13_9BACL</name>